<gene>
    <name evidence="6" type="ORF">FXB38_09845</name>
</gene>
<evidence type="ECO:0000256" key="1">
    <source>
        <dbReference type="ARBA" id="ARBA00022448"/>
    </source>
</evidence>
<dbReference type="CDD" id="cd03219">
    <property type="entry name" value="ABC_Mj1267_LivG_branched"/>
    <property type="match status" value="1"/>
</dbReference>
<dbReference type="AlphaFoldDB" id="A0A5S4WV71"/>
<evidence type="ECO:0000259" key="5">
    <source>
        <dbReference type="PROSITE" id="PS50893"/>
    </source>
</evidence>
<protein>
    <submittedName>
        <fullName evidence="6">ABC transporter ATP-binding protein</fullName>
    </submittedName>
</protein>
<keyword evidence="1" id="KW-0813">Transport</keyword>
<comment type="function">
    <text evidence="4">Involved in beta-(1--&gt;2)glucan export. Transmembrane domains (TMD) form a pore in the inner membrane and the ATP-binding domain (NBD) is responsible for energy generation.</text>
</comment>
<dbReference type="Gene3D" id="3.40.50.300">
    <property type="entry name" value="P-loop containing nucleotide triphosphate hydrolases"/>
    <property type="match status" value="1"/>
</dbReference>
<proteinExistence type="predicted"/>
<dbReference type="Proteomes" id="UP000324853">
    <property type="component" value="Unassembled WGS sequence"/>
</dbReference>
<dbReference type="InterPro" id="IPR003439">
    <property type="entry name" value="ABC_transporter-like_ATP-bd"/>
</dbReference>
<dbReference type="FunFam" id="3.40.50.300:FF:000421">
    <property type="entry name" value="Branched-chain amino acid ABC transporter ATP-binding protein"/>
    <property type="match status" value="1"/>
</dbReference>
<evidence type="ECO:0000256" key="4">
    <source>
        <dbReference type="ARBA" id="ARBA00024722"/>
    </source>
</evidence>
<dbReference type="InterPro" id="IPR032823">
    <property type="entry name" value="BCA_ABC_TP_C"/>
</dbReference>
<name>A0A5S4WV71_9BRAD</name>
<dbReference type="GO" id="GO:0005886">
    <property type="term" value="C:plasma membrane"/>
    <property type="evidence" value="ECO:0007669"/>
    <property type="project" value="TreeGrafter"/>
</dbReference>
<evidence type="ECO:0000313" key="7">
    <source>
        <dbReference type="Proteomes" id="UP000324853"/>
    </source>
</evidence>
<dbReference type="InterPro" id="IPR027417">
    <property type="entry name" value="P-loop_NTPase"/>
</dbReference>
<dbReference type="Pfam" id="PF12399">
    <property type="entry name" value="BCA_ABC_TP_C"/>
    <property type="match status" value="1"/>
</dbReference>
<dbReference type="OrthoDB" id="9779872at2"/>
<keyword evidence="3 6" id="KW-0067">ATP-binding</keyword>
<dbReference type="SMART" id="SM00382">
    <property type="entry name" value="AAA"/>
    <property type="match status" value="1"/>
</dbReference>
<evidence type="ECO:0000256" key="2">
    <source>
        <dbReference type="ARBA" id="ARBA00022741"/>
    </source>
</evidence>
<keyword evidence="7" id="KW-1185">Reference proteome</keyword>
<dbReference type="PANTHER" id="PTHR45772:SF1">
    <property type="entry name" value="ABC TRANSPORTER ATP-BINDING PROTEIN"/>
    <property type="match status" value="1"/>
</dbReference>
<accession>A0A5S4WV71</accession>
<organism evidence="6 7">
    <name type="scientific">Bradyrhizobium cytisi</name>
    <dbReference type="NCBI Taxonomy" id="515489"/>
    <lineage>
        <taxon>Bacteria</taxon>
        <taxon>Pseudomonadati</taxon>
        <taxon>Pseudomonadota</taxon>
        <taxon>Alphaproteobacteria</taxon>
        <taxon>Hyphomicrobiales</taxon>
        <taxon>Nitrobacteraceae</taxon>
        <taxon>Bradyrhizobium</taxon>
    </lineage>
</organism>
<dbReference type="GO" id="GO:0005524">
    <property type="term" value="F:ATP binding"/>
    <property type="evidence" value="ECO:0007669"/>
    <property type="project" value="UniProtKB-KW"/>
</dbReference>
<feature type="domain" description="ABC transporter" evidence="5">
    <location>
        <begin position="6"/>
        <end position="254"/>
    </location>
</feature>
<dbReference type="SUPFAM" id="SSF52540">
    <property type="entry name" value="P-loop containing nucleoside triphosphate hydrolases"/>
    <property type="match status" value="1"/>
</dbReference>
<dbReference type="PROSITE" id="PS50893">
    <property type="entry name" value="ABC_TRANSPORTER_2"/>
    <property type="match status" value="1"/>
</dbReference>
<dbReference type="InterPro" id="IPR051120">
    <property type="entry name" value="ABC_AA/LPS_Transport"/>
</dbReference>
<comment type="caution">
    <text evidence="6">The sequence shown here is derived from an EMBL/GenBank/DDBJ whole genome shotgun (WGS) entry which is preliminary data.</text>
</comment>
<reference evidence="6 7" key="1">
    <citation type="submission" date="2019-08" db="EMBL/GenBank/DDBJ databases">
        <title>Bradyrhizobium hipponensis sp. nov., a rhizobium isolated from a Lupinus angustifolius root nodule in Tunisia.</title>
        <authorList>
            <person name="Off K."/>
            <person name="Rejili M."/>
            <person name="Mars M."/>
            <person name="Brachmann A."/>
            <person name="Marin M."/>
        </authorList>
    </citation>
    <scope>NUCLEOTIDE SEQUENCE [LARGE SCALE GENOMIC DNA]</scope>
    <source>
        <strain evidence="6 7">CTAW11</strain>
    </source>
</reference>
<dbReference type="PANTHER" id="PTHR45772">
    <property type="entry name" value="CONSERVED COMPONENT OF ABC TRANSPORTER FOR NATURAL AMINO ACIDS-RELATED"/>
    <property type="match status" value="1"/>
</dbReference>
<dbReference type="InterPro" id="IPR003593">
    <property type="entry name" value="AAA+_ATPase"/>
</dbReference>
<dbReference type="Pfam" id="PF00005">
    <property type="entry name" value="ABC_tran"/>
    <property type="match status" value="1"/>
</dbReference>
<dbReference type="RefSeq" id="WP_148750666.1">
    <property type="nucleotide sequence ID" value="NZ_VSSR01000016.1"/>
</dbReference>
<evidence type="ECO:0000256" key="3">
    <source>
        <dbReference type="ARBA" id="ARBA00022840"/>
    </source>
</evidence>
<dbReference type="EMBL" id="VSSR01000016">
    <property type="protein sequence ID" value="TYL85835.1"/>
    <property type="molecule type" value="Genomic_DNA"/>
</dbReference>
<evidence type="ECO:0000313" key="6">
    <source>
        <dbReference type="EMBL" id="TYL85835.1"/>
    </source>
</evidence>
<keyword evidence="2" id="KW-0547">Nucleotide-binding</keyword>
<dbReference type="GO" id="GO:0016887">
    <property type="term" value="F:ATP hydrolysis activity"/>
    <property type="evidence" value="ECO:0007669"/>
    <property type="project" value="InterPro"/>
</dbReference>
<sequence>MAEPILQLRDVSLSFKGIKALNALSFDVERGEICALIGPNGAGKSSLLNIINGVYRADSGSVSFDGERFVRIRPARAAHLGIGRTFQHNALFRHLSVLDNVLAGLIRHSRTTLIEHAFGLGRDRSETRAFGRRADEIIGFLDLARHRDRVVSTLPYGVQKRVDLARALVGRPSLLLLDEPMAGMNQDEKREMSSFVLEANRSFRTTVVLIEHDMSVVMGLSHHVVVLDYGRKVGDGTPEEVRRNPDVIAAYLGTVH</sequence>